<comment type="caution">
    <text evidence="2">The sequence shown here is derived from an EMBL/GenBank/DDBJ whole genome shotgun (WGS) entry which is preliminary data.</text>
</comment>
<keyword evidence="3" id="KW-1185">Reference proteome</keyword>
<feature type="region of interest" description="Disordered" evidence="1">
    <location>
        <begin position="24"/>
        <end position="68"/>
    </location>
</feature>
<evidence type="ECO:0000313" key="2">
    <source>
        <dbReference type="EMBL" id="KAK3760202.1"/>
    </source>
</evidence>
<protein>
    <submittedName>
        <fullName evidence="2">Uncharacterized protein</fullName>
    </submittedName>
</protein>
<gene>
    <name evidence="2" type="ORF">RRG08_015241</name>
</gene>
<evidence type="ECO:0000256" key="1">
    <source>
        <dbReference type="SAM" id="MobiDB-lite"/>
    </source>
</evidence>
<proteinExistence type="predicted"/>
<evidence type="ECO:0000313" key="3">
    <source>
        <dbReference type="Proteomes" id="UP001283361"/>
    </source>
</evidence>
<dbReference type="Proteomes" id="UP001283361">
    <property type="component" value="Unassembled WGS sequence"/>
</dbReference>
<sequence>PALGSCKGVPFNVFFEGEREGFLPPPGSGAKVSLPFGTSPGRGNRGRGFLPPPKLESSQSIGCEEYRT</sequence>
<name>A0AAE1D7I0_9GAST</name>
<feature type="non-terminal residue" evidence="2">
    <location>
        <position position="1"/>
    </location>
</feature>
<dbReference type="EMBL" id="JAWDGP010005039">
    <property type="protein sequence ID" value="KAK3760202.1"/>
    <property type="molecule type" value="Genomic_DNA"/>
</dbReference>
<organism evidence="2 3">
    <name type="scientific">Elysia crispata</name>
    <name type="common">lettuce slug</name>
    <dbReference type="NCBI Taxonomy" id="231223"/>
    <lineage>
        <taxon>Eukaryota</taxon>
        <taxon>Metazoa</taxon>
        <taxon>Spiralia</taxon>
        <taxon>Lophotrochozoa</taxon>
        <taxon>Mollusca</taxon>
        <taxon>Gastropoda</taxon>
        <taxon>Heterobranchia</taxon>
        <taxon>Euthyneura</taxon>
        <taxon>Panpulmonata</taxon>
        <taxon>Sacoglossa</taxon>
        <taxon>Placobranchoidea</taxon>
        <taxon>Plakobranchidae</taxon>
        <taxon>Elysia</taxon>
    </lineage>
</organism>
<dbReference type="AlphaFoldDB" id="A0AAE1D7I0"/>
<accession>A0AAE1D7I0</accession>
<reference evidence="2" key="1">
    <citation type="journal article" date="2023" name="G3 (Bethesda)">
        <title>A reference genome for the long-term kleptoplast-retaining sea slug Elysia crispata morphotype clarki.</title>
        <authorList>
            <person name="Eastman K.E."/>
            <person name="Pendleton A.L."/>
            <person name="Shaikh M.A."/>
            <person name="Suttiyut T."/>
            <person name="Ogas R."/>
            <person name="Tomko P."/>
            <person name="Gavelis G."/>
            <person name="Widhalm J.R."/>
            <person name="Wisecaver J.H."/>
        </authorList>
    </citation>
    <scope>NUCLEOTIDE SEQUENCE</scope>
    <source>
        <strain evidence="2">ECLA1</strain>
    </source>
</reference>